<proteinExistence type="predicted"/>
<evidence type="ECO:0000313" key="2">
    <source>
        <dbReference type="Proteomes" id="UP001219525"/>
    </source>
</evidence>
<gene>
    <name evidence="1" type="ORF">GGX14DRAFT_353000</name>
</gene>
<dbReference type="Proteomes" id="UP001219525">
    <property type="component" value="Unassembled WGS sequence"/>
</dbReference>
<dbReference type="AlphaFoldDB" id="A0AAD6YL31"/>
<keyword evidence="2" id="KW-1185">Reference proteome</keyword>
<reference evidence="1" key="1">
    <citation type="submission" date="2023-03" db="EMBL/GenBank/DDBJ databases">
        <title>Massive genome expansion in bonnet fungi (Mycena s.s.) driven by repeated elements and novel gene families across ecological guilds.</title>
        <authorList>
            <consortium name="Lawrence Berkeley National Laboratory"/>
            <person name="Harder C.B."/>
            <person name="Miyauchi S."/>
            <person name="Viragh M."/>
            <person name="Kuo A."/>
            <person name="Thoen E."/>
            <person name="Andreopoulos B."/>
            <person name="Lu D."/>
            <person name="Skrede I."/>
            <person name="Drula E."/>
            <person name="Henrissat B."/>
            <person name="Morin E."/>
            <person name="Kohler A."/>
            <person name="Barry K."/>
            <person name="LaButti K."/>
            <person name="Morin E."/>
            <person name="Salamov A."/>
            <person name="Lipzen A."/>
            <person name="Mereny Z."/>
            <person name="Hegedus B."/>
            <person name="Baldrian P."/>
            <person name="Stursova M."/>
            <person name="Weitz H."/>
            <person name="Taylor A."/>
            <person name="Grigoriev I.V."/>
            <person name="Nagy L.G."/>
            <person name="Martin F."/>
            <person name="Kauserud H."/>
        </authorList>
    </citation>
    <scope>NUCLEOTIDE SEQUENCE</scope>
    <source>
        <strain evidence="1">9144</strain>
    </source>
</reference>
<organism evidence="1 2">
    <name type="scientific">Mycena pura</name>
    <dbReference type="NCBI Taxonomy" id="153505"/>
    <lineage>
        <taxon>Eukaryota</taxon>
        <taxon>Fungi</taxon>
        <taxon>Dikarya</taxon>
        <taxon>Basidiomycota</taxon>
        <taxon>Agaricomycotina</taxon>
        <taxon>Agaricomycetes</taxon>
        <taxon>Agaricomycetidae</taxon>
        <taxon>Agaricales</taxon>
        <taxon>Marasmiineae</taxon>
        <taxon>Mycenaceae</taxon>
        <taxon>Mycena</taxon>
    </lineage>
</organism>
<dbReference type="EMBL" id="JARJCW010000007">
    <property type="protein sequence ID" value="KAJ7222450.1"/>
    <property type="molecule type" value="Genomic_DNA"/>
</dbReference>
<name>A0AAD6YL31_9AGAR</name>
<comment type="caution">
    <text evidence="1">The sequence shown here is derived from an EMBL/GenBank/DDBJ whole genome shotgun (WGS) entry which is preliminary data.</text>
</comment>
<protein>
    <submittedName>
        <fullName evidence="1">Uncharacterized protein</fullName>
    </submittedName>
</protein>
<evidence type="ECO:0000313" key="1">
    <source>
        <dbReference type="EMBL" id="KAJ7222450.1"/>
    </source>
</evidence>
<sequence length="167" mass="19116">MLLDILDNLPRCRFTGAQLLLVIHFAKSLGAPNVPSLKGLRRVQKDLQNKCGQEPVKIESAIGNIFFVNDIHELIARDFSNLLVAPHLHLYPEEAEGGISETYQAERWKEYRPEELTPMHLKGHKCFWIEEVAQVRDGTFIILHTWIMRRGVLTTDAQVVVHLLDGR</sequence>
<accession>A0AAD6YL31</accession>